<dbReference type="GO" id="GO:0042147">
    <property type="term" value="P:retrograde transport, endosome to Golgi"/>
    <property type="evidence" value="ECO:0007669"/>
    <property type="project" value="TreeGrafter"/>
</dbReference>
<evidence type="ECO:0000259" key="8">
    <source>
        <dbReference type="Pfam" id="PF04129"/>
    </source>
</evidence>
<evidence type="ECO:0000256" key="5">
    <source>
        <dbReference type="ARBA" id="ARBA00023034"/>
    </source>
</evidence>
<evidence type="ECO:0000256" key="6">
    <source>
        <dbReference type="SAM" id="Coils"/>
    </source>
</evidence>
<dbReference type="RefSeq" id="XP_033460554.1">
    <property type="nucleotide sequence ID" value="XM_033604668.1"/>
</dbReference>
<dbReference type="PANTHER" id="PTHR14190:SF7">
    <property type="entry name" value="VACUOLAR PROTEIN SORTING-ASSOCIATED PROTEIN 52 HOMOLOG"/>
    <property type="match status" value="1"/>
</dbReference>
<feature type="domain" description="Vps52 C-terminal" evidence="9">
    <location>
        <begin position="354"/>
        <end position="671"/>
    </location>
</feature>
<comment type="subcellular location">
    <subcellularLocation>
        <location evidence="1">Golgi apparatus</location>
        <location evidence="1">trans-Golgi network</location>
    </subcellularLocation>
</comment>
<keyword evidence="4" id="KW-0653">Protein transport</keyword>
<comment type="similarity">
    <text evidence="2">Belongs to the VPS52 family.</text>
</comment>
<evidence type="ECO:0000256" key="1">
    <source>
        <dbReference type="ARBA" id="ARBA00004601"/>
    </source>
</evidence>
<reference evidence="11" key="1">
    <citation type="submission" date="2020-01" db="EMBL/GenBank/DDBJ databases">
        <authorList>
            <consortium name="DOE Joint Genome Institute"/>
            <person name="Haridas S."/>
            <person name="Albert R."/>
            <person name="Binder M."/>
            <person name="Bloem J."/>
            <person name="Labutti K."/>
            <person name="Salamov A."/>
            <person name="Andreopoulos B."/>
            <person name="Baker S.E."/>
            <person name="Barry K."/>
            <person name="Bills G."/>
            <person name="Bluhm B.H."/>
            <person name="Cannon C."/>
            <person name="Castanera R."/>
            <person name="Culley D.E."/>
            <person name="Daum C."/>
            <person name="Ezra D."/>
            <person name="Gonzalez J.B."/>
            <person name="Henrissat B."/>
            <person name="Kuo A."/>
            <person name="Liang C."/>
            <person name="Lipzen A."/>
            <person name="Lutzoni F."/>
            <person name="Magnuson J."/>
            <person name="Mondo S."/>
            <person name="Nolan M."/>
            <person name="Ohm R."/>
            <person name="Pangilinan J."/>
            <person name="Park H.-J."/>
            <person name="Ramirez L."/>
            <person name="Alfaro M."/>
            <person name="Sun H."/>
            <person name="Tritt A."/>
            <person name="Yoshinaga Y."/>
            <person name="Zwiers L.-H."/>
            <person name="Turgeon B.G."/>
            <person name="Goodwin S.B."/>
            <person name="Spatafora J.W."/>
            <person name="Crous P.W."/>
            <person name="Grigoriev I.V."/>
        </authorList>
    </citation>
    <scope>NUCLEOTIDE SEQUENCE</scope>
    <source>
        <strain evidence="11">CBS 342.82</strain>
    </source>
</reference>
<dbReference type="GO" id="GO:0006896">
    <property type="term" value="P:Golgi to vacuole transport"/>
    <property type="evidence" value="ECO:0007669"/>
    <property type="project" value="TreeGrafter"/>
</dbReference>
<evidence type="ECO:0000256" key="7">
    <source>
        <dbReference type="SAM" id="MobiDB-lite"/>
    </source>
</evidence>
<organism evidence="11">
    <name type="scientific">Dissoconium aciculare CBS 342.82</name>
    <dbReference type="NCBI Taxonomy" id="1314786"/>
    <lineage>
        <taxon>Eukaryota</taxon>
        <taxon>Fungi</taxon>
        <taxon>Dikarya</taxon>
        <taxon>Ascomycota</taxon>
        <taxon>Pezizomycotina</taxon>
        <taxon>Dothideomycetes</taxon>
        <taxon>Dothideomycetidae</taxon>
        <taxon>Mycosphaerellales</taxon>
        <taxon>Dissoconiaceae</taxon>
        <taxon>Dissoconium</taxon>
    </lineage>
</organism>
<feature type="coiled-coil region" evidence="6">
    <location>
        <begin position="192"/>
        <end position="219"/>
    </location>
</feature>
<dbReference type="Proteomes" id="UP000504637">
    <property type="component" value="Unplaced"/>
</dbReference>
<evidence type="ECO:0000256" key="4">
    <source>
        <dbReference type="ARBA" id="ARBA00022927"/>
    </source>
</evidence>
<dbReference type="InterPro" id="IPR048319">
    <property type="entry name" value="Vps52_CC"/>
</dbReference>
<evidence type="ECO:0000259" key="9">
    <source>
        <dbReference type="Pfam" id="PF20655"/>
    </source>
</evidence>
<keyword evidence="5" id="KW-0333">Golgi apparatus</keyword>
<evidence type="ECO:0000313" key="11">
    <source>
        <dbReference type="RefSeq" id="XP_033460554.1"/>
    </source>
</evidence>
<dbReference type="Pfam" id="PF04129">
    <property type="entry name" value="Vps52_CC"/>
    <property type="match status" value="1"/>
</dbReference>
<feature type="domain" description="Vps52 coiled-coil" evidence="8">
    <location>
        <begin position="166"/>
        <end position="337"/>
    </location>
</feature>
<dbReference type="Pfam" id="PF20655">
    <property type="entry name" value="Vps52_C"/>
    <property type="match status" value="1"/>
</dbReference>
<reference evidence="11" key="2">
    <citation type="submission" date="2020-04" db="EMBL/GenBank/DDBJ databases">
        <authorList>
            <consortium name="NCBI Genome Project"/>
        </authorList>
    </citation>
    <scope>NUCLEOTIDE SEQUENCE</scope>
    <source>
        <strain evidence="11">CBS 342.82</strain>
    </source>
</reference>
<evidence type="ECO:0000256" key="2">
    <source>
        <dbReference type="ARBA" id="ARBA00008180"/>
    </source>
</evidence>
<keyword evidence="10" id="KW-1185">Reference proteome</keyword>
<dbReference type="GO" id="GO:0032456">
    <property type="term" value="P:endocytic recycling"/>
    <property type="evidence" value="ECO:0007669"/>
    <property type="project" value="TreeGrafter"/>
</dbReference>
<feature type="compositionally biased region" description="Low complexity" evidence="7">
    <location>
        <begin position="40"/>
        <end position="51"/>
    </location>
</feature>
<dbReference type="InterPro" id="IPR007258">
    <property type="entry name" value="Vps52"/>
</dbReference>
<name>A0A6J3M6J7_9PEZI</name>
<accession>A0A6J3M6J7</accession>
<dbReference type="GO" id="GO:0019905">
    <property type="term" value="F:syntaxin binding"/>
    <property type="evidence" value="ECO:0007669"/>
    <property type="project" value="TreeGrafter"/>
</dbReference>
<protein>
    <submittedName>
        <fullName evidence="11">Vps52-domain-containing protein</fullName>
    </submittedName>
</protein>
<gene>
    <name evidence="11" type="ORF">K489DRAFT_379508</name>
</gene>
<dbReference type="AlphaFoldDB" id="A0A6J3M6J7"/>
<keyword evidence="6" id="KW-0175">Coiled coil</keyword>
<sequence>MSQWLERLAAQTRDATTSPAPHRPYSPASRKSSQLSFNAIPRRPGIPSRSSSLTIASLAGSSDSLPAAARVPPGAHLKSQLADSAVVEAQDPIQVLQAILGPVRALETFEDDADSSAGSTRPSGFIYEVDFDGLSLSEFAQAPLAPTGADGISVPHEETQVYNFEKERDRFEDLHKSILACDDVLKSVETYLTSFQADLAAVSSEIESLQNRSTNLHDRVENRRAVEKILGPEVEALSVPPVVVRKIVEGAVDEHWLRALQELEKRSKALDNRLKDGKEIKAAQDVKPIIDDISTKAVERIRDYVVAQIRALRSPSINAQVIQQNNFLPYKEVYAFLALQQPVIAGEISQAYNNTMRWYYAHNFTRYRTALEKLKLHIMDQSDTISDSGVRKTVKVGAPHDAFSIGRRLDILRSTSHAALPSFAAEDDKGIHHIEVPFRTFNLALVDNASAEYSFLTEFFAKQQFQSTTKRFNEILQPTFDQGQLLTKQLIDQNLDAIGVLLCVRLMQQMAFELQRRKVPAAESYINGTNMLLWPRFQKIIDSHCESMRKATAILPGKPTGPALTLTSTAPPLSTAPHALTQRFANFVQAILALSSEAGDDEPVSNSLHRLRSDYNAFLLKLSKGIADGRKRERFLHNNYSLVCTIIGENDGKLADEMEEHFVDLRDSLKLVQ</sequence>
<feature type="region of interest" description="Disordered" evidence="7">
    <location>
        <begin position="1"/>
        <end position="51"/>
    </location>
</feature>
<proteinExistence type="inferred from homology"/>
<evidence type="ECO:0000256" key="3">
    <source>
        <dbReference type="ARBA" id="ARBA00022448"/>
    </source>
</evidence>
<dbReference type="GO" id="GO:0015031">
    <property type="term" value="P:protein transport"/>
    <property type="evidence" value="ECO:0007669"/>
    <property type="project" value="UniProtKB-KW"/>
</dbReference>
<dbReference type="OrthoDB" id="19482at2759"/>
<keyword evidence="3" id="KW-0813">Transport</keyword>
<evidence type="ECO:0000313" key="10">
    <source>
        <dbReference type="Proteomes" id="UP000504637"/>
    </source>
</evidence>
<dbReference type="PANTHER" id="PTHR14190">
    <property type="entry name" value="SUPPRESSOR OF ACTIN MUTATIONS 2/VACUOLAR PROTEIN SORTING 52"/>
    <property type="match status" value="1"/>
</dbReference>
<dbReference type="GO" id="GO:0005829">
    <property type="term" value="C:cytosol"/>
    <property type="evidence" value="ECO:0007669"/>
    <property type="project" value="GOC"/>
</dbReference>
<dbReference type="InterPro" id="IPR048361">
    <property type="entry name" value="Vps52_C"/>
</dbReference>
<dbReference type="GeneID" id="54362468"/>
<dbReference type="GO" id="GO:0000938">
    <property type="term" value="C:GARP complex"/>
    <property type="evidence" value="ECO:0007669"/>
    <property type="project" value="TreeGrafter"/>
</dbReference>
<reference evidence="11" key="3">
    <citation type="submission" date="2025-08" db="UniProtKB">
        <authorList>
            <consortium name="RefSeq"/>
        </authorList>
    </citation>
    <scope>IDENTIFICATION</scope>
    <source>
        <strain evidence="11">CBS 342.82</strain>
    </source>
</reference>